<gene>
    <name evidence="2" type="ORF">SAMN02745205_00619</name>
</gene>
<protein>
    <submittedName>
        <fullName evidence="2">Peptidase inhibitor I9</fullName>
    </submittedName>
</protein>
<dbReference type="AlphaFoldDB" id="A0A1T4K6C5"/>
<dbReference type="InterPro" id="IPR010259">
    <property type="entry name" value="S8pro/Inhibitor_I9"/>
</dbReference>
<organism evidence="2 3">
    <name type="scientific">Porphyromonas cangingivalis</name>
    <dbReference type="NCBI Taxonomy" id="36874"/>
    <lineage>
        <taxon>Bacteria</taxon>
        <taxon>Pseudomonadati</taxon>
        <taxon>Bacteroidota</taxon>
        <taxon>Bacteroidia</taxon>
        <taxon>Bacteroidales</taxon>
        <taxon>Porphyromonadaceae</taxon>
        <taxon>Porphyromonas</taxon>
    </lineage>
</organism>
<evidence type="ECO:0000259" key="1">
    <source>
        <dbReference type="Pfam" id="PF05922"/>
    </source>
</evidence>
<dbReference type="EMBL" id="FUWL01000004">
    <property type="protein sequence ID" value="SJZ37990.1"/>
    <property type="molecule type" value="Genomic_DNA"/>
</dbReference>
<reference evidence="2 3" key="1">
    <citation type="submission" date="2017-02" db="EMBL/GenBank/DDBJ databases">
        <authorList>
            <person name="Peterson S.W."/>
        </authorList>
    </citation>
    <scope>NUCLEOTIDE SEQUENCE [LARGE SCALE GENOMIC DNA]</scope>
    <source>
        <strain evidence="2 3">ATCC 700135</strain>
    </source>
</reference>
<dbReference type="Pfam" id="PF05922">
    <property type="entry name" value="Inhibitor_I9"/>
    <property type="match status" value="1"/>
</dbReference>
<proteinExistence type="predicted"/>
<evidence type="ECO:0000313" key="3">
    <source>
        <dbReference type="Proteomes" id="UP000189956"/>
    </source>
</evidence>
<name>A0A1T4K6C5_PORCN</name>
<feature type="domain" description="Inhibitor I9" evidence="1">
    <location>
        <begin position="48"/>
        <end position="76"/>
    </location>
</feature>
<dbReference type="Gene3D" id="3.30.70.80">
    <property type="entry name" value="Peptidase S8 propeptide/proteinase inhibitor I9"/>
    <property type="match status" value="1"/>
</dbReference>
<accession>A0A1T4K6C5</accession>
<dbReference type="InterPro" id="IPR037045">
    <property type="entry name" value="S8pro/Inhibitor_I9_sf"/>
</dbReference>
<sequence length="78" mass="8544">MQKIHPSLESEIRANSKAQWQVLIILKEGVSAETVGIRPSKQLSESIISATLTSEDILALAKKPEIIAIEPDEEVHAL</sequence>
<evidence type="ECO:0000313" key="2">
    <source>
        <dbReference type="EMBL" id="SJZ37990.1"/>
    </source>
</evidence>
<dbReference type="RefSeq" id="WP_025837009.1">
    <property type="nucleotide sequence ID" value="NZ_FUWL01000004.1"/>
</dbReference>
<dbReference type="Proteomes" id="UP000189956">
    <property type="component" value="Unassembled WGS sequence"/>
</dbReference>